<dbReference type="Proteomes" id="UP001160301">
    <property type="component" value="Unassembled WGS sequence"/>
</dbReference>
<gene>
    <name evidence="2" type="ORF">QHF89_12020</name>
</gene>
<protein>
    <submittedName>
        <fullName evidence="2">Uncharacterized protein</fullName>
    </submittedName>
</protein>
<accession>A0ABT6NPN2</accession>
<reference evidence="2 3" key="1">
    <citation type="submission" date="2023-04" db="EMBL/GenBank/DDBJ databases">
        <title>The genome sequence of Polyangium sorediatum DSM14670.</title>
        <authorList>
            <person name="Zhang X."/>
        </authorList>
    </citation>
    <scope>NUCLEOTIDE SEQUENCE [LARGE SCALE GENOMIC DNA]</scope>
    <source>
        <strain evidence="2 3">DSM 14670</strain>
    </source>
</reference>
<comment type="caution">
    <text evidence="2">The sequence shown here is derived from an EMBL/GenBank/DDBJ whole genome shotgun (WGS) entry which is preliminary data.</text>
</comment>
<evidence type="ECO:0000256" key="1">
    <source>
        <dbReference type="SAM" id="MobiDB-lite"/>
    </source>
</evidence>
<proteinExistence type="predicted"/>
<dbReference type="EMBL" id="JARZHI010000007">
    <property type="protein sequence ID" value="MDI1430231.1"/>
    <property type="molecule type" value="Genomic_DNA"/>
</dbReference>
<evidence type="ECO:0000313" key="2">
    <source>
        <dbReference type="EMBL" id="MDI1430231.1"/>
    </source>
</evidence>
<dbReference type="RefSeq" id="WP_136969473.1">
    <property type="nucleotide sequence ID" value="NZ_JARZHI010000007.1"/>
</dbReference>
<sequence>MGHTVTTPRGEFAHDDLTITAILHNGKRHTFTTCSSLTYGNGLSSSTVGGTQPGPKAHGGRKAEPKCEIEISRGEEDELRGKQGDGWIYRTVDLQIVYSLPGRPDIIDRVETWLPLGDETSSQAGDPSMTKLEGNCLKVIKNGIDPFKKPRS</sequence>
<name>A0ABT6NPN2_9BACT</name>
<organism evidence="2 3">
    <name type="scientific">Polyangium sorediatum</name>
    <dbReference type="NCBI Taxonomy" id="889274"/>
    <lineage>
        <taxon>Bacteria</taxon>
        <taxon>Pseudomonadati</taxon>
        <taxon>Myxococcota</taxon>
        <taxon>Polyangia</taxon>
        <taxon>Polyangiales</taxon>
        <taxon>Polyangiaceae</taxon>
        <taxon>Polyangium</taxon>
    </lineage>
</organism>
<keyword evidence="3" id="KW-1185">Reference proteome</keyword>
<evidence type="ECO:0000313" key="3">
    <source>
        <dbReference type="Proteomes" id="UP001160301"/>
    </source>
</evidence>
<feature type="region of interest" description="Disordered" evidence="1">
    <location>
        <begin position="42"/>
        <end position="66"/>
    </location>
</feature>